<keyword evidence="3" id="KW-1185">Reference proteome</keyword>
<proteinExistence type="predicted"/>
<dbReference type="PROSITE" id="PS50280">
    <property type="entry name" value="SET"/>
    <property type="match status" value="1"/>
</dbReference>
<dbReference type="KEGG" id="pti:PHATRDRAFT_42774"/>
<dbReference type="Pfam" id="PF00856">
    <property type="entry name" value="SET"/>
    <property type="match status" value="1"/>
</dbReference>
<reference evidence="2 3" key="1">
    <citation type="journal article" date="2008" name="Nature">
        <title>The Phaeodactylum genome reveals the evolutionary history of diatom genomes.</title>
        <authorList>
            <person name="Bowler C."/>
            <person name="Allen A.E."/>
            <person name="Badger J.H."/>
            <person name="Grimwood J."/>
            <person name="Jabbari K."/>
            <person name="Kuo A."/>
            <person name="Maheswari U."/>
            <person name="Martens C."/>
            <person name="Maumus F."/>
            <person name="Otillar R.P."/>
            <person name="Rayko E."/>
            <person name="Salamov A."/>
            <person name="Vandepoele K."/>
            <person name="Beszteri B."/>
            <person name="Gruber A."/>
            <person name="Heijde M."/>
            <person name="Katinka M."/>
            <person name="Mock T."/>
            <person name="Valentin K."/>
            <person name="Verret F."/>
            <person name="Berges J.A."/>
            <person name="Brownlee C."/>
            <person name="Cadoret J.P."/>
            <person name="Chiovitti A."/>
            <person name="Choi C.J."/>
            <person name="Coesel S."/>
            <person name="De Martino A."/>
            <person name="Detter J.C."/>
            <person name="Durkin C."/>
            <person name="Falciatore A."/>
            <person name="Fournet J."/>
            <person name="Haruta M."/>
            <person name="Huysman M.J."/>
            <person name="Jenkins B.D."/>
            <person name="Jiroutova K."/>
            <person name="Jorgensen R.E."/>
            <person name="Joubert Y."/>
            <person name="Kaplan A."/>
            <person name="Kroger N."/>
            <person name="Kroth P.G."/>
            <person name="La Roche J."/>
            <person name="Lindquist E."/>
            <person name="Lommer M."/>
            <person name="Martin-Jezequel V."/>
            <person name="Lopez P.J."/>
            <person name="Lucas S."/>
            <person name="Mangogna M."/>
            <person name="McGinnis K."/>
            <person name="Medlin L.K."/>
            <person name="Montsant A."/>
            <person name="Oudot-Le Secq M.P."/>
            <person name="Napoli C."/>
            <person name="Obornik M."/>
            <person name="Parker M.S."/>
            <person name="Petit J.L."/>
            <person name="Porcel B.M."/>
            <person name="Poulsen N."/>
            <person name="Robison M."/>
            <person name="Rychlewski L."/>
            <person name="Rynearson T.A."/>
            <person name="Schmutz J."/>
            <person name="Shapiro H."/>
            <person name="Siaut M."/>
            <person name="Stanley M."/>
            <person name="Sussman M.R."/>
            <person name="Taylor A.R."/>
            <person name="Vardi A."/>
            <person name="von Dassow P."/>
            <person name="Vyverman W."/>
            <person name="Willis A."/>
            <person name="Wyrwicz L.S."/>
            <person name="Rokhsar D.S."/>
            <person name="Weissenbach J."/>
            <person name="Armbrust E.V."/>
            <person name="Green B.R."/>
            <person name="Van de Peer Y."/>
            <person name="Grigoriev I.V."/>
        </authorList>
    </citation>
    <scope>NUCLEOTIDE SEQUENCE [LARGE SCALE GENOMIC DNA]</scope>
    <source>
        <strain evidence="2 3">CCAP 1055/1</strain>
    </source>
</reference>
<dbReference type="EMBL" id="CM000605">
    <property type="protein sequence ID" value="EEC51180.1"/>
    <property type="molecule type" value="Genomic_DNA"/>
</dbReference>
<evidence type="ECO:0000259" key="1">
    <source>
        <dbReference type="PROSITE" id="PS50280"/>
    </source>
</evidence>
<sequence>MAAHPDTKIDCSKVYVKKSSFSNEQTGDFDGAFAFVPFQKGDLVEKGVMRRLPDGFDGNTCPYIFTWSEERPNKIWGMGSGCSPFFNTDREGKANTHMVRYYDEDRFEIFATRDIEKDEELTHTYVSLKWRTCFADINEIVHKDDP</sequence>
<dbReference type="InterPro" id="IPR046341">
    <property type="entry name" value="SET_dom_sf"/>
</dbReference>
<dbReference type="AlphaFoldDB" id="B7FPI0"/>
<dbReference type="PaxDb" id="2850-Phatr42774"/>
<accession>B7FPI0</accession>
<dbReference type="GeneID" id="7196397"/>
<dbReference type="SUPFAM" id="SSF82199">
    <property type="entry name" value="SET domain"/>
    <property type="match status" value="1"/>
</dbReference>
<dbReference type="InParanoid" id="B7FPI0"/>
<evidence type="ECO:0000313" key="2">
    <source>
        <dbReference type="EMBL" id="EEC51180.1"/>
    </source>
</evidence>
<dbReference type="eggNOG" id="ENOG502S5MI">
    <property type="taxonomic scope" value="Eukaryota"/>
</dbReference>
<gene>
    <name evidence="2" type="ORF">PHATRDRAFT_42774</name>
</gene>
<dbReference type="OrthoDB" id="8300214at2759"/>
<dbReference type="HOGENOM" id="CLU_1780976_0_0_1"/>
<reference evidence="3" key="2">
    <citation type="submission" date="2008-08" db="EMBL/GenBank/DDBJ databases">
        <authorList>
            <consortium name="Diatom Consortium"/>
            <person name="Grigoriev I."/>
            <person name="Grimwood J."/>
            <person name="Kuo A."/>
            <person name="Otillar R.P."/>
            <person name="Salamov A."/>
            <person name="Detter J.C."/>
            <person name="Lindquist E."/>
            <person name="Shapiro H."/>
            <person name="Lucas S."/>
            <person name="Glavina del Rio T."/>
            <person name="Pitluck S."/>
            <person name="Rokhsar D."/>
            <person name="Bowler C."/>
        </authorList>
    </citation>
    <scope>GENOME REANNOTATION</scope>
    <source>
        <strain evidence="3">CCAP 1055/1</strain>
    </source>
</reference>
<protein>
    <recommendedName>
        <fullName evidence="1">SET domain-containing protein</fullName>
    </recommendedName>
</protein>
<dbReference type="Gene3D" id="2.170.270.10">
    <property type="entry name" value="SET domain"/>
    <property type="match status" value="1"/>
</dbReference>
<feature type="domain" description="SET" evidence="1">
    <location>
        <begin position="12"/>
        <end position="126"/>
    </location>
</feature>
<dbReference type="Proteomes" id="UP000000759">
    <property type="component" value="Chromosome 1"/>
</dbReference>
<dbReference type="InterPro" id="IPR001214">
    <property type="entry name" value="SET_dom"/>
</dbReference>
<name>B7FPI0_PHATC</name>
<dbReference type="RefSeq" id="XP_002176717.1">
    <property type="nucleotide sequence ID" value="XM_002176681.1"/>
</dbReference>
<organism evidence="2 3">
    <name type="scientific">Phaeodactylum tricornutum (strain CCAP 1055/1)</name>
    <dbReference type="NCBI Taxonomy" id="556484"/>
    <lineage>
        <taxon>Eukaryota</taxon>
        <taxon>Sar</taxon>
        <taxon>Stramenopiles</taxon>
        <taxon>Ochrophyta</taxon>
        <taxon>Bacillariophyta</taxon>
        <taxon>Bacillariophyceae</taxon>
        <taxon>Bacillariophycidae</taxon>
        <taxon>Naviculales</taxon>
        <taxon>Phaeodactylaceae</taxon>
        <taxon>Phaeodactylum</taxon>
    </lineage>
</organism>
<evidence type="ECO:0000313" key="3">
    <source>
        <dbReference type="Proteomes" id="UP000000759"/>
    </source>
</evidence>